<dbReference type="InterPro" id="IPR009057">
    <property type="entry name" value="Homeodomain-like_sf"/>
</dbReference>
<dbReference type="InterPro" id="IPR058031">
    <property type="entry name" value="AAA_lid_NorR"/>
</dbReference>
<protein>
    <submittedName>
        <fullName evidence="7">Sigma-54 dependent transcriptional regulator</fullName>
    </submittedName>
</protein>
<dbReference type="PROSITE" id="PS00688">
    <property type="entry name" value="SIGMA54_INTERACT_3"/>
    <property type="match status" value="1"/>
</dbReference>
<dbReference type="AlphaFoldDB" id="A0A9D2KKZ8"/>
<evidence type="ECO:0000256" key="1">
    <source>
        <dbReference type="ARBA" id="ARBA00022741"/>
    </source>
</evidence>
<dbReference type="InterPro" id="IPR003593">
    <property type="entry name" value="AAA+_ATPase"/>
</dbReference>
<dbReference type="PANTHER" id="PTHR32071">
    <property type="entry name" value="TRANSCRIPTIONAL REGULATORY PROTEIN"/>
    <property type="match status" value="1"/>
</dbReference>
<dbReference type="SUPFAM" id="SSF46689">
    <property type="entry name" value="Homeodomain-like"/>
    <property type="match status" value="1"/>
</dbReference>
<accession>A0A9D2KKZ8</accession>
<dbReference type="Pfam" id="PF02954">
    <property type="entry name" value="HTH_8"/>
    <property type="match status" value="1"/>
</dbReference>
<reference evidence="7" key="1">
    <citation type="journal article" date="2021" name="PeerJ">
        <title>Extensive microbial diversity within the chicken gut microbiome revealed by metagenomics and culture.</title>
        <authorList>
            <person name="Gilroy R."/>
            <person name="Ravi A."/>
            <person name="Getino M."/>
            <person name="Pursley I."/>
            <person name="Horton D.L."/>
            <person name="Alikhan N.F."/>
            <person name="Baker D."/>
            <person name="Gharbi K."/>
            <person name="Hall N."/>
            <person name="Watson M."/>
            <person name="Adriaenssens E.M."/>
            <person name="Foster-Nyarko E."/>
            <person name="Jarju S."/>
            <person name="Secka A."/>
            <person name="Antonio M."/>
            <person name="Oren A."/>
            <person name="Chaudhuri R.R."/>
            <person name="La Ragione R."/>
            <person name="Hildebrand F."/>
            <person name="Pallen M.J."/>
        </authorList>
    </citation>
    <scope>NUCLEOTIDE SEQUENCE</scope>
    <source>
        <strain evidence="7">CHK186-16707</strain>
    </source>
</reference>
<dbReference type="Proteomes" id="UP000824225">
    <property type="component" value="Unassembled WGS sequence"/>
</dbReference>
<dbReference type="EMBL" id="DXAN01000006">
    <property type="protein sequence ID" value="HJA08221.1"/>
    <property type="molecule type" value="Genomic_DNA"/>
</dbReference>
<dbReference type="GO" id="GO:0043565">
    <property type="term" value="F:sequence-specific DNA binding"/>
    <property type="evidence" value="ECO:0007669"/>
    <property type="project" value="InterPro"/>
</dbReference>
<keyword evidence="3" id="KW-0805">Transcription regulation</keyword>
<dbReference type="Gene3D" id="3.40.50.300">
    <property type="entry name" value="P-loop containing nucleotide triphosphate hydrolases"/>
    <property type="match status" value="1"/>
</dbReference>
<evidence type="ECO:0000256" key="5">
    <source>
        <dbReference type="ARBA" id="ARBA00023163"/>
    </source>
</evidence>
<dbReference type="SMART" id="SM00382">
    <property type="entry name" value="AAA"/>
    <property type="match status" value="1"/>
</dbReference>
<dbReference type="InterPro" id="IPR027417">
    <property type="entry name" value="P-loop_NTPase"/>
</dbReference>
<comment type="caution">
    <text evidence="7">The sequence shown here is derived from an EMBL/GenBank/DDBJ whole genome shotgun (WGS) entry which is preliminary data.</text>
</comment>
<dbReference type="InterPro" id="IPR025944">
    <property type="entry name" value="Sigma_54_int_dom_CS"/>
</dbReference>
<evidence type="ECO:0000313" key="7">
    <source>
        <dbReference type="EMBL" id="HJA08221.1"/>
    </source>
</evidence>
<dbReference type="CDD" id="cd00009">
    <property type="entry name" value="AAA"/>
    <property type="match status" value="1"/>
</dbReference>
<dbReference type="InterPro" id="IPR002078">
    <property type="entry name" value="Sigma_54_int"/>
</dbReference>
<dbReference type="InterPro" id="IPR002197">
    <property type="entry name" value="HTH_Fis"/>
</dbReference>
<dbReference type="PROSITE" id="PS00676">
    <property type="entry name" value="SIGMA54_INTERACT_2"/>
    <property type="match status" value="1"/>
</dbReference>
<evidence type="ECO:0000256" key="3">
    <source>
        <dbReference type="ARBA" id="ARBA00023015"/>
    </source>
</evidence>
<feature type="domain" description="Sigma-54 factor interaction" evidence="6">
    <location>
        <begin position="35"/>
        <end position="258"/>
    </location>
</feature>
<proteinExistence type="predicted"/>
<dbReference type="SUPFAM" id="SSF52540">
    <property type="entry name" value="P-loop containing nucleoside triphosphate hydrolases"/>
    <property type="match status" value="1"/>
</dbReference>
<gene>
    <name evidence="7" type="ORF">H9962_03395</name>
</gene>
<dbReference type="Gene3D" id="1.10.10.60">
    <property type="entry name" value="Homeodomain-like"/>
    <property type="match status" value="1"/>
</dbReference>
<dbReference type="PROSITE" id="PS00675">
    <property type="entry name" value="SIGMA54_INTERACT_1"/>
    <property type="match status" value="1"/>
</dbReference>
<dbReference type="Pfam" id="PF00158">
    <property type="entry name" value="Sigma54_activat"/>
    <property type="match status" value="1"/>
</dbReference>
<evidence type="ECO:0000313" key="8">
    <source>
        <dbReference type="Proteomes" id="UP000824225"/>
    </source>
</evidence>
<dbReference type="Gene3D" id="1.10.8.60">
    <property type="match status" value="1"/>
</dbReference>
<evidence type="ECO:0000259" key="6">
    <source>
        <dbReference type="PROSITE" id="PS50045"/>
    </source>
</evidence>
<keyword evidence="1" id="KW-0547">Nucleotide-binding</keyword>
<evidence type="ECO:0000256" key="4">
    <source>
        <dbReference type="ARBA" id="ARBA00023125"/>
    </source>
</evidence>
<dbReference type="GO" id="GO:0006355">
    <property type="term" value="P:regulation of DNA-templated transcription"/>
    <property type="evidence" value="ECO:0007669"/>
    <property type="project" value="InterPro"/>
</dbReference>
<dbReference type="InterPro" id="IPR025662">
    <property type="entry name" value="Sigma_54_int_dom_ATP-bd_1"/>
</dbReference>
<keyword evidence="5" id="KW-0804">Transcription</keyword>
<keyword evidence="4" id="KW-0238">DNA-binding</keyword>
<name>A0A9D2KKZ8_9BACT</name>
<dbReference type="InterPro" id="IPR025943">
    <property type="entry name" value="Sigma_54_int_dom_ATP-bd_2"/>
</dbReference>
<organism evidence="7 8">
    <name type="scientific">Candidatus Mailhella merdigallinarum</name>
    <dbReference type="NCBI Taxonomy" id="2838658"/>
    <lineage>
        <taxon>Bacteria</taxon>
        <taxon>Pseudomonadati</taxon>
        <taxon>Thermodesulfobacteriota</taxon>
        <taxon>Desulfovibrionia</taxon>
        <taxon>Desulfovibrionales</taxon>
        <taxon>Desulfovibrionaceae</taxon>
        <taxon>Mailhella</taxon>
    </lineage>
</organism>
<dbReference type="PROSITE" id="PS50045">
    <property type="entry name" value="SIGMA54_INTERACT_4"/>
    <property type="match status" value="1"/>
</dbReference>
<evidence type="ECO:0000256" key="2">
    <source>
        <dbReference type="ARBA" id="ARBA00022840"/>
    </source>
</evidence>
<dbReference type="FunFam" id="3.40.50.300:FF:000006">
    <property type="entry name" value="DNA-binding transcriptional regulator NtrC"/>
    <property type="match status" value="1"/>
</dbReference>
<dbReference type="PANTHER" id="PTHR32071:SF117">
    <property type="entry name" value="PTS-DEPENDENT DIHYDROXYACETONE KINASE OPERON REGULATORY PROTEIN-RELATED"/>
    <property type="match status" value="1"/>
</dbReference>
<sequence>MNAELQDKFSHIESVAVPLSESGTGYEGLKRCDGLAAVREAVARVAPTESTVLITGETGAGKEGVAEAVHELSPRSKGPFVRVNCGAIAENLVDSELFGHEKGAFTGAHATRVGYFELAAGGTLFLDEVGELPLSAQVKLLRVLDSRTIMRVGNPRQISVDLRFVAATNRDLERMVDEGSFRRDLYYRLAVYPISVPPLRQRRTDIKTLTEYFISTKTKKMKLHLPPKLSHDEEDRLYLYHWPGNVRELEHVVERALINSRSGSTAGELHFDLPESGSRKHSPIEPFQGWPTLEELNSRYIDAVLEKTGGRLTGPKGAAALLGIHYTTLRAHLKRRSVSGQP</sequence>
<keyword evidence="2" id="KW-0067">ATP-binding</keyword>
<reference evidence="7" key="2">
    <citation type="submission" date="2021-04" db="EMBL/GenBank/DDBJ databases">
        <authorList>
            <person name="Gilroy R."/>
        </authorList>
    </citation>
    <scope>NUCLEOTIDE SEQUENCE</scope>
    <source>
        <strain evidence="7">CHK186-16707</strain>
    </source>
</reference>
<dbReference type="GO" id="GO:0005524">
    <property type="term" value="F:ATP binding"/>
    <property type="evidence" value="ECO:0007669"/>
    <property type="project" value="UniProtKB-KW"/>
</dbReference>
<dbReference type="Pfam" id="PF25601">
    <property type="entry name" value="AAA_lid_14"/>
    <property type="match status" value="1"/>
</dbReference>